<reference evidence="2" key="1">
    <citation type="journal article" date="2012" name="MBio">
        <title>Comparative genome analysis of Trichophyton rubrum and related dermatophytes reveals candidate genes involved in infection.</title>
        <authorList>
            <person name="Martinez D.A."/>
            <person name="Oliver B.G."/>
            <person name="Graeser Y."/>
            <person name="Goldberg J.M."/>
            <person name="Li W."/>
            <person name="Martinez-Rossi N.M."/>
            <person name="Monod M."/>
            <person name="Shelest E."/>
            <person name="Barton R.C."/>
            <person name="Birch E."/>
            <person name="Brakhage A.A."/>
            <person name="Chen Z."/>
            <person name="Gurr S.J."/>
            <person name="Heiman D."/>
            <person name="Heitman J."/>
            <person name="Kosti I."/>
            <person name="Rossi A."/>
            <person name="Saif S."/>
            <person name="Samalova M."/>
            <person name="Saunders C.W."/>
            <person name="Shea T."/>
            <person name="Summerbell R.C."/>
            <person name="Xu J."/>
            <person name="Young S."/>
            <person name="Zeng Q."/>
            <person name="Birren B.W."/>
            <person name="Cuomo C.A."/>
            <person name="White T.C."/>
        </authorList>
    </citation>
    <scope>NUCLEOTIDE SEQUENCE [LARGE SCALE GENOMIC DNA]</scope>
    <source>
        <strain evidence="2">ATCC MYA-4604 / CBS 118893</strain>
    </source>
</reference>
<sequence>MGHNIARVFQTSSRALLRYVGVPIEELVVSNGTAMAQQWHSNGTDGGQWSAVTDSVCNEIEKADPRIVAANIQGSRAHVSSKDRSDNQNVITVGLETHTGTRIGSLHVHLDGTFKFFPSSAGKEGGYGSKIASAGIKGFIPTDSGFENMGEQSSSSK</sequence>
<dbReference type="InParanoid" id="E4V4E8"/>
<dbReference type="Proteomes" id="UP000002669">
    <property type="component" value="Unassembled WGS sequence"/>
</dbReference>
<evidence type="ECO:0000313" key="1">
    <source>
        <dbReference type="EMBL" id="EFR04872.1"/>
    </source>
</evidence>
<proteinExistence type="predicted"/>
<evidence type="ECO:0000313" key="2">
    <source>
        <dbReference type="Proteomes" id="UP000002669"/>
    </source>
</evidence>
<dbReference type="HOGENOM" id="CLU_142937_0_0_1"/>
<gene>
    <name evidence="1" type="ORF">MGYG_07875</name>
</gene>
<dbReference type="OMA" id="MGHNIAR"/>
<dbReference type="EMBL" id="DS989829">
    <property type="protein sequence ID" value="EFR04872.1"/>
    <property type="molecule type" value="Genomic_DNA"/>
</dbReference>
<protein>
    <submittedName>
        <fullName evidence="1">Uncharacterized protein</fullName>
    </submittedName>
</protein>
<keyword evidence="2" id="KW-1185">Reference proteome</keyword>
<dbReference type="VEuPathDB" id="FungiDB:MGYG_07875"/>
<dbReference type="eggNOG" id="ENOG502RNHC">
    <property type="taxonomic scope" value="Eukaryota"/>
</dbReference>
<dbReference type="AlphaFoldDB" id="E4V4E8"/>
<accession>E4V4E8</accession>
<organism evidence="2">
    <name type="scientific">Arthroderma gypseum (strain ATCC MYA-4604 / CBS 118893)</name>
    <name type="common">Microsporum gypseum</name>
    <dbReference type="NCBI Taxonomy" id="535722"/>
    <lineage>
        <taxon>Eukaryota</taxon>
        <taxon>Fungi</taxon>
        <taxon>Dikarya</taxon>
        <taxon>Ascomycota</taxon>
        <taxon>Pezizomycotina</taxon>
        <taxon>Eurotiomycetes</taxon>
        <taxon>Eurotiomycetidae</taxon>
        <taxon>Onygenales</taxon>
        <taxon>Arthrodermataceae</taxon>
        <taxon>Nannizzia</taxon>
    </lineage>
</organism>
<dbReference type="GeneID" id="10024938"/>
<dbReference type="OrthoDB" id="3531694at2759"/>
<name>E4V4E8_ARTGP</name>
<dbReference type="RefSeq" id="XP_003169707.1">
    <property type="nucleotide sequence ID" value="XM_003169659.1"/>
</dbReference>